<dbReference type="EMBL" id="JAAGAX010000003">
    <property type="protein sequence ID" value="KAF2318786.1"/>
    <property type="molecule type" value="Genomic_DNA"/>
</dbReference>
<dbReference type="InterPro" id="IPR002110">
    <property type="entry name" value="Ankyrin_rpt"/>
</dbReference>
<dbReference type="PROSITE" id="PS50297">
    <property type="entry name" value="ANK_REP_REGION"/>
    <property type="match status" value="3"/>
</dbReference>
<protein>
    <submittedName>
        <fullName evidence="2">Uncharacterized protein</fullName>
    </submittedName>
</protein>
<dbReference type="Proteomes" id="UP000467840">
    <property type="component" value="Chromosome 10"/>
</dbReference>
<name>A0A6A6N2H8_HEVBR</name>
<gene>
    <name evidence="2" type="ORF">GH714_010720</name>
</gene>
<accession>A0A6A6N2H8</accession>
<dbReference type="SUPFAM" id="SSF48403">
    <property type="entry name" value="Ankyrin repeat"/>
    <property type="match status" value="2"/>
</dbReference>
<dbReference type="SMART" id="SM00248">
    <property type="entry name" value="ANK"/>
    <property type="match status" value="7"/>
</dbReference>
<feature type="repeat" description="ANK" evidence="1">
    <location>
        <begin position="248"/>
        <end position="281"/>
    </location>
</feature>
<feature type="repeat" description="ANK" evidence="1">
    <location>
        <begin position="68"/>
        <end position="101"/>
    </location>
</feature>
<dbReference type="PANTHER" id="PTHR24128:SF24">
    <property type="entry name" value="ANKYRIN REPEAT PROTEIN"/>
    <property type="match status" value="1"/>
</dbReference>
<dbReference type="Gene3D" id="1.25.40.20">
    <property type="entry name" value="Ankyrin repeat-containing domain"/>
    <property type="match status" value="2"/>
</dbReference>
<keyword evidence="1" id="KW-0040">ANK repeat</keyword>
<reference evidence="2 3" key="1">
    <citation type="journal article" date="2020" name="Mol. Plant">
        <title>The Chromosome-Based Rubber Tree Genome Provides New Insights into Spurge Genome Evolution and Rubber Biosynthesis.</title>
        <authorList>
            <person name="Liu J."/>
            <person name="Shi C."/>
            <person name="Shi C.C."/>
            <person name="Li W."/>
            <person name="Zhang Q.J."/>
            <person name="Zhang Y."/>
            <person name="Li K."/>
            <person name="Lu H.F."/>
            <person name="Shi C."/>
            <person name="Zhu S.T."/>
            <person name="Xiao Z.Y."/>
            <person name="Nan H."/>
            <person name="Yue Y."/>
            <person name="Zhu X.G."/>
            <person name="Wu Y."/>
            <person name="Hong X.N."/>
            <person name="Fan G.Y."/>
            <person name="Tong Y."/>
            <person name="Zhang D."/>
            <person name="Mao C.L."/>
            <person name="Liu Y.L."/>
            <person name="Hao S.J."/>
            <person name="Liu W.Q."/>
            <person name="Lv M.Q."/>
            <person name="Zhang H.B."/>
            <person name="Liu Y."/>
            <person name="Hu-Tang G.R."/>
            <person name="Wang J.P."/>
            <person name="Wang J.H."/>
            <person name="Sun Y.H."/>
            <person name="Ni S.B."/>
            <person name="Chen W.B."/>
            <person name="Zhang X.C."/>
            <person name="Jiao Y.N."/>
            <person name="Eichler E.E."/>
            <person name="Li G.H."/>
            <person name="Liu X."/>
            <person name="Gao L.Z."/>
        </authorList>
    </citation>
    <scope>NUCLEOTIDE SEQUENCE [LARGE SCALE GENOMIC DNA]</scope>
    <source>
        <strain evidence="3">cv. GT1</strain>
        <tissue evidence="2">Leaf</tissue>
    </source>
</reference>
<dbReference type="Pfam" id="PF12796">
    <property type="entry name" value="Ank_2"/>
    <property type="match status" value="3"/>
</dbReference>
<sequence>MERLMEASRAGNIDGLYAAIRENANILAQIAVPFVDTPLHAAASAGHIQYAMEIMRLMPSFAAKSDQDGFCPIHLALRSGHIQLLVKLLISCSVDINEKNVEGWTPLDYVQDESQAEIRDLLCSAGAVGASLLPIIDNSAPFLRTDQKLKMAAEVGDIQGLYSIIKEDQYLLERIDQLPFTDTPLHVAASKGHTQFALEIMRLKPSFAEKLNQDGFSPMHLALQNQRFQTALRLADVKGQLVCLKGRMGITPLHFAAEKEELELLAALLIACPKSIDVVTEHKETALHIAAKNDKVEAVKLLFGWLEHNGKNMVLNWSDDEGNTVLHIASRRNQIEVVRLLIGDVRCFPSFLIIREILSNFFPFICGIEVDLKIKNSEGLTAVNILQEEGQLDIGLFEATRALANSTDFQMDRMQLVLWII</sequence>
<keyword evidence="3" id="KW-1185">Reference proteome</keyword>
<evidence type="ECO:0000256" key="1">
    <source>
        <dbReference type="PROSITE-ProRule" id="PRU00023"/>
    </source>
</evidence>
<organism evidence="2 3">
    <name type="scientific">Hevea brasiliensis</name>
    <name type="common">Para rubber tree</name>
    <name type="synonym">Siphonia brasiliensis</name>
    <dbReference type="NCBI Taxonomy" id="3981"/>
    <lineage>
        <taxon>Eukaryota</taxon>
        <taxon>Viridiplantae</taxon>
        <taxon>Streptophyta</taxon>
        <taxon>Embryophyta</taxon>
        <taxon>Tracheophyta</taxon>
        <taxon>Spermatophyta</taxon>
        <taxon>Magnoliopsida</taxon>
        <taxon>eudicotyledons</taxon>
        <taxon>Gunneridae</taxon>
        <taxon>Pentapetalae</taxon>
        <taxon>rosids</taxon>
        <taxon>fabids</taxon>
        <taxon>Malpighiales</taxon>
        <taxon>Euphorbiaceae</taxon>
        <taxon>Crotonoideae</taxon>
        <taxon>Micrandreae</taxon>
        <taxon>Hevea</taxon>
    </lineage>
</organism>
<proteinExistence type="predicted"/>
<dbReference type="AlphaFoldDB" id="A0A6A6N2H8"/>
<dbReference type="InterPro" id="IPR036770">
    <property type="entry name" value="Ankyrin_rpt-contain_sf"/>
</dbReference>
<dbReference type="PANTHER" id="PTHR24128">
    <property type="entry name" value="HOMEOBOX PROTEIN WARIAI"/>
    <property type="match status" value="1"/>
</dbReference>
<dbReference type="PROSITE" id="PS50088">
    <property type="entry name" value="ANK_REPEAT"/>
    <property type="match status" value="3"/>
</dbReference>
<feature type="repeat" description="ANK" evidence="1">
    <location>
        <begin position="321"/>
        <end position="342"/>
    </location>
</feature>
<dbReference type="SUPFAM" id="SSF140860">
    <property type="entry name" value="Pseudo ankyrin repeat-like"/>
    <property type="match status" value="1"/>
</dbReference>
<evidence type="ECO:0000313" key="2">
    <source>
        <dbReference type="EMBL" id="KAF2318786.1"/>
    </source>
</evidence>
<comment type="caution">
    <text evidence="2">The sequence shown here is derived from an EMBL/GenBank/DDBJ whole genome shotgun (WGS) entry which is preliminary data.</text>
</comment>
<evidence type="ECO:0000313" key="3">
    <source>
        <dbReference type="Proteomes" id="UP000467840"/>
    </source>
</evidence>